<dbReference type="Proteomes" id="UP001295794">
    <property type="component" value="Unassembled WGS sequence"/>
</dbReference>
<accession>A0AAD2HY06</accession>
<dbReference type="EMBL" id="CAVNYO010000466">
    <property type="protein sequence ID" value="CAK5283366.1"/>
    <property type="molecule type" value="Genomic_DNA"/>
</dbReference>
<feature type="region of interest" description="Disordered" evidence="1">
    <location>
        <begin position="1"/>
        <end position="99"/>
    </location>
</feature>
<keyword evidence="3" id="KW-1185">Reference proteome</keyword>
<feature type="compositionally biased region" description="Low complexity" evidence="1">
    <location>
        <begin position="54"/>
        <end position="68"/>
    </location>
</feature>
<name>A0AAD2HY06_9AGAR</name>
<dbReference type="AlphaFoldDB" id="A0AAD2HY06"/>
<gene>
    <name evidence="2" type="ORF">MYCIT1_LOCUS35837</name>
</gene>
<comment type="caution">
    <text evidence="2">The sequence shown here is derived from an EMBL/GenBank/DDBJ whole genome shotgun (WGS) entry which is preliminary data.</text>
</comment>
<organism evidence="2 3">
    <name type="scientific">Mycena citricolor</name>
    <dbReference type="NCBI Taxonomy" id="2018698"/>
    <lineage>
        <taxon>Eukaryota</taxon>
        <taxon>Fungi</taxon>
        <taxon>Dikarya</taxon>
        <taxon>Basidiomycota</taxon>
        <taxon>Agaricomycotina</taxon>
        <taxon>Agaricomycetes</taxon>
        <taxon>Agaricomycetidae</taxon>
        <taxon>Agaricales</taxon>
        <taxon>Marasmiineae</taxon>
        <taxon>Mycenaceae</taxon>
        <taxon>Mycena</taxon>
    </lineage>
</organism>
<feature type="compositionally biased region" description="Polar residues" evidence="1">
    <location>
        <begin position="7"/>
        <end position="16"/>
    </location>
</feature>
<evidence type="ECO:0000313" key="3">
    <source>
        <dbReference type="Proteomes" id="UP001295794"/>
    </source>
</evidence>
<feature type="compositionally biased region" description="Polar residues" evidence="1">
    <location>
        <begin position="267"/>
        <end position="281"/>
    </location>
</feature>
<protein>
    <submittedName>
        <fullName evidence="2">Uncharacterized protein</fullName>
    </submittedName>
</protein>
<feature type="region of interest" description="Disordered" evidence="1">
    <location>
        <begin position="262"/>
        <end position="282"/>
    </location>
</feature>
<evidence type="ECO:0000313" key="2">
    <source>
        <dbReference type="EMBL" id="CAK5283366.1"/>
    </source>
</evidence>
<feature type="compositionally biased region" description="Pro residues" evidence="1">
    <location>
        <begin position="83"/>
        <end position="92"/>
    </location>
</feature>
<sequence length="444" mass="48510">MDRGRSTGHSTRQSLATRGGRNIPGPPDPTHNTSAPLDQGRSTDRSASQSLAARGRTSFRGRSFSGLSDPIRNQTSSLSSPSIPSPSIPSPSPDFSISPPAAETLWDNGILGGRIDVSCNTGAQEPLLHLVEEAVEPDESPPAFDPHSLIQCILILCAWFHTQHHVSFRAISMLLWAITFVLTVVPGNVLGEESLPMTLKTVFARLNIHDQFKIHPICPCCHSIFPDVSPTDTKCPSCDAAIYLTRSQLLVDRLRDITGMEEDASHEANTGSNSEGQQNTAGYKPATVAPIHLLSDALRGFFERPGMVDAVREWKTRTPSHEKLDTIQDGDIWKNLKAADGSRFFYSEDENEVRIGVSLGIDWFGRKSGNYGPSHSSGAVSFCVQNLNSELRYRPENLILTGMPPGPTEPTSEQLQNYSKIIVDDLIKLYHDGILVEAPGLPNR</sequence>
<evidence type="ECO:0000256" key="1">
    <source>
        <dbReference type="SAM" id="MobiDB-lite"/>
    </source>
</evidence>
<proteinExistence type="predicted"/>
<reference evidence="2" key="1">
    <citation type="submission" date="2023-11" db="EMBL/GenBank/DDBJ databases">
        <authorList>
            <person name="De Vega J J."/>
            <person name="De Vega J J."/>
        </authorList>
    </citation>
    <scope>NUCLEOTIDE SEQUENCE</scope>
</reference>